<keyword evidence="10" id="KW-1185">Reference proteome</keyword>
<evidence type="ECO:0000256" key="5">
    <source>
        <dbReference type="ARBA" id="ARBA00022729"/>
    </source>
</evidence>
<reference evidence="9" key="1">
    <citation type="journal article" date="2023" name="Nat. Commun.">
        <title>Diploid and tetraploid genomes of Acorus and the evolution of monocots.</title>
        <authorList>
            <person name="Ma L."/>
            <person name="Liu K.W."/>
            <person name="Li Z."/>
            <person name="Hsiao Y.Y."/>
            <person name="Qi Y."/>
            <person name="Fu T."/>
            <person name="Tang G.D."/>
            <person name="Zhang D."/>
            <person name="Sun W.H."/>
            <person name="Liu D.K."/>
            <person name="Li Y."/>
            <person name="Chen G.Z."/>
            <person name="Liu X.D."/>
            <person name="Liao X.Y."/>
            <person name="Jiang Y.T."/>
            <person name="Yu X."/>
            <person name="Hao Y."/>
            <person name="Huang J."/>
            <person name="Zhao X.W."/>
            <person name="Ke S."/>
            <person name="Chen Y.Y."/>
            <person name="Wu W.L."/>
            <person name="Hsu J.L."/>
            <person name="Lin Y.F."/>
            <person name="Huang M.D."/>
            <person name="Li C.Y."/>
            <person name="Huang L."/>
            <person name="Wang Z.W."/>
            <person name="Zhao X."/>
            <person name="Zhong W.Y."/>
            <person name="Peng D.H."/>
            <person name="Ahmad S."/>
            <person name="Lan S."/>
            <person name="Zhang J.S."/>
            <person name="Tsai W.C."/>
            <person name="Van de Peer Y."/>
            <person name="Liu Z.J."/>
        </authorList>
    </citation>
    <scope>NUCLEOTIDE SEQUENCE</scope>
    <source>
        <strain evidence="9">CP</strain>
    </source>
</reference>
<dbReference type="SUPFAM" id="SSF81296">
    <property type="entry name" value="E set domains"/>
    <property type="match status" value="1"/>
</dbReference>
<evidence type="ECO:0000256" key="6">
    <source>
        <dbReference type="ARBA" id="ARBA00023055"/>
    </source>
</evidence>
<dbReference type="InterPro" id="IPR039670">
    <property type="entry name" value="NPC2-like"/>
</dbReference>
<keyword evidence="4" id="KW-0813">Transport</keyword>
<name>A0AAV9D909_ACOCL</name>
<evidence type="ECO:0000256" key="4">
    <source>
        <dbReference type="ARBA" id="ARBA00022448"/>
    </source>
</evidence>
<evidence type="ECO:0000256" key="2">
    <source>
        <dbReference type="ARBA" id="ARBA00006370"/>
    </source>
</evidence>
<evidence type="ECO:0000256" key="3">
    <source>
        <dbReference type="ARBA" id="ARBA00011245"/>
    </source>
</evidence>
<dbReference type="EMBL" id="JAUJYO010000015">
    <property type="protein sequence ID" value="KAK1296633.1"/>
    <property type="molecule type" value="Genomic_DNA"/>
</dbReference>
<dbReference type="PANTHER" id="PTHR11306:SF0">
    <property type="entry name" value="PHOSPHATIDYLGLYCEROL_PHOSPHATIDYLINOSITOL TRANSFER PROTEIN"/>
    <property type="match status" value="1"/>
</dbReference>
<comment type="similarity">
    <text evidence="2">Belongs to the NPC2 family.</text>
</comment>
<dbReference type="GO" id="GO:0032934">
    <property type="term" value="F:sterol binding"/>
    <property type="evidence" value="ECO:0007669"/>
    <property type="project" value="InterPro"/>
</dbReference>
<keyword evidence="5 7" id="KW-0732">Signal</keyword>
<gene>
    <name evidence="9" type="ORF">QJS10_CPB15g02200</name>
</gene>
<dbReference type="CDD" id="cd00917">
    <property type="entry name" value="PG-PI_TP"/>
    <property type="match status" value="1"/>
</dbReference>
<protein>
    <recommendedName>
        <fullName evidence="8">MD-2-related lipid-recognition domain-containing protein</fullName>
    </recommendedName>
</protein>
<comment type="function">
    <text evidence="1">Catalyzes the intermembrane transfer of phosphatidylglycerol and phosphatidylinositol.</text>
</comment>
<dbReference type="AlphaFoldDB" id="A0AAV9D909"/>
<dbReference type="Gene3D" id="2.60.40.770">
    <property type="match status" value="1"/>
</dbReference>
<organism evidence="9 10">
    <name type="scientific">Acorus calamus</name>
    <name type="common">Sweet flag</name>
    <dbReference type="NCBI Taxonomy" id="4465"/>
    <lineage>
        <taxon>Eukaryota</taxon>
        <taxon>Viridiplantae</taxon>
        <taxon>Streptophyta</taxon>
        <taxon>Embryophyta</taxon>
        <taxon>Tracheophyta</taxon>
        <taxon>Spermatophyta</taxon>
        <taxon>Magnoliopsida</taxon>
        <taxon>Liliopsida</taxon>
        <taxon>Acoraceae</taxon>
        <taxon>Acorus</taxon>
    </lineage>
</organism>
<dbReference type="InterPro" id="IPR003172">
    <property type="entry name" value="ML_dom"/>
</dbReference>
<keyword evidence="6" id="KW-0445">Lipid transport</keyword>
<comment type="subunit">
    <text evidence="3">Monomer.</text>
</comment>
<feature type="signal peptide" evidence="7">
    <location>
        <begin position="1"/>
        <end position="27"/>
    </location>
</feature>
<evidence type="ECO:0000313" key="9">
    <source>
        <dbReference type="EMBL" id="KAK1296633.1"/>
    </source>
</evidence>
<evidence type="ECO:0000313" key="10">
    <source>
        <dbReference type="Proteomes" id="UP001180020"/>
    </source>
</evidence>
<dbReference type="Proteomes" id="UP001180020">
    <property type="component" value="Unassembled WGS sequence"/>
</dbReference>
<dbReference type="SMART" id="SM00737">
    <property type="entry name" value="ML"/>
    <property type="match status" value="1"/>
</dbReference>
<dbReference type="InterPro" id="IPR014756">
    <property type="entry name" value="Ig_E-set"/>
</dbReference>
<dbReference type="InterPro" id="IPR033917">
    <property type="entry name" value="ML_PG-PI_TP"/>
</dbReference>
<comment type="caution">
    <text evidence="9">The sequence shown here is derived from an EMBL/GenBank/DDBJ whole genome shotgun (WGS) entry which is preliminary data.</text>
</comment>
<evidence type="ECO:0000256" key="1">
    <source>
        <dbReference type="ARBA" id="ARBA00002053"/>
    </source>
</evidence>
<dbReference type="FunFam" id="2.60.40.770:FF:000002">
    <property type="entry name" value="putative phosphatidylglycerol/phosphatidylinositol transfer protein DDB_G0282179"/>
    <property type="match status" value="1"/>
</dbReference>
<accession>A0AAV9D909</accession>
<dbReference type="Pfam" id="PF02221">
    <property type="entry name" value="E1_DerP2_DerF2"/>
    <property type="match status" value="1"/>
</dbReference>
<proteinExistence type="inferred from homology"/>
<feature type="chain" id="PRO_5043597367" description="MD-2-related lipid-recognition domain-containing protein" evidence="7">
    <location>
        <begin position="28"/>
        <end position="155"/>
    </location>
</feature>
<evidence type="ECO:0000256" key="7">
    <source>
        <dbReference type="SAM" id="SignalP"/>
    </source>
</evidence>
<dbReference type="GO" id="GO:0032366">
    <property type="term" value="P:intracellular sterol transport"/>
    <property type="evidence" value="ECO:0007669"/>
    <property type="project" value="InterPro"/>
</dbReference>
<reference evidence="9" key="2">
    <citation type="submission" date="2023-06" db="EMBL/GenBank/DDBJ databases">
        <authorList>
            <person name="Ma L."/>
            <person name="Liu K.-W."/>
            <person name="Li Z."/>
            <person name="Hsiao Y.-Y."/>
            <person name="Qi Y."/>
            <person name="Fu T."/>
            <person name="Tang G."/>
            <person name="Zhang D."/>
            <person name="Sun W.-H."/>
            <person name="Liu D.-K."/>
            <person name="Li Y."/>
            <person name="Chen G.-Z."/>
            <person name="Liu X.-D."/>
            <person name="Liao X.-Y."/>
            <person name="Jiang Y.-T."/>
            <person name="Yu X."/>
            <person name="Hao Y."/>
            <person name="Huang J."/>
            <person name="Zhao X.-W."/>
            <person name="Ke S."/>
            <person name="Chen Y.-Y."/>
            <person name="Wu W.-L."/>
            <person name="Hsu J.-L."/>
            <person name="Lin Y.-F."/>
            <person name="Huang M.-D."/>
            <person name="Li C.-Y."/>
            <person name="Huang L."/>
            <person name="Wang Z.-W."/>
            <person name="Zhao X."/>
            <person name="Zhong W.-Y."/>
            <person name="Peng D.-H."/>
            <person name="Ahmad S."/>
            <person name="Lan S."/>
            <person name="Zhang J.-S."/>
            <person name="Tsai W.-C."/>
            <person name="Van De Peer Y."/>
            <person name="Liu Z.-J."/>
        </authorList>
    </citation>
    <scope>NUCLEOTIDE SEQUENCE</scope>
    <source>
        <strain evidence="9">CP</strain>
        <tissue evidence="9">Leaves</tissue>
    </source>
</reference>
<evidence type="ECO:0000259" key="8">
    <source>
        <dbReference type="SMART" id="SM00737"/>
    </source>
</evidence>
<dbReference type="PANTHER" id="PTHR11306">
    <property type="entry name" value="NIEMANN PICK TYPE C2 PROTEIN NPC2-RELATED"/>
    <property type="match status" value="1"/>
</dbReference>
<sequence length="155" mass="16727">MGFHGLHKALLPILIAASLLVLPSTLATDIKYCDNSDYAVKVKDVDISPNPVVSGKVAKFRIAASTEKVISGGNLKIGVSYYGVPIHSENHDLCKETSCPVTGGDFVLSHEQTLPGFTPPGPYTLKMRLYAKDGRQLTCITFDFKIKRGSTLSDS</sequence>
<feature type="domain" description="MD-2-related lipid-recognition" evidence="8">
    <location>
        <begin position="30"/>
        <end position="144"/>
    </location>
</feature>